<evidence type="ECO:0000256" key="8">
    <source>
        <dbReference type="SAM" id="MobiDB-lite"/>
    </source>
</evidence>
<accession>A0ABV9NLA5</accession>
<comment type="similarity">
    <text evidence="2">Belongs to the cytochrome P450 family.</text>
</comment>
<name>A0ABV9NLA5_9GAMM</name>
<evidence type="ECO:0000256" key="6">
    <source>
        <dbReference type="ARBA" id="ARBA00023004"/>
    </source>
</evidence>
<keyword evidence="6" id="KW-0408">Iron</keyword>
<dbReference type="InterPro" id="IPR001128">
    <property type="entry name" value="Cyt_P450"/>
</dbReference>
<keyword evidence="5" id="KW-0560">Oxidoreductase</keyword>
<evidence type="ECO:0000256" key="3">
    <source>
        <dbReference type="ARBA" id="ARBA00022617"/>
    </source>
</evidence>
<evidence type="ECO:0000256" key="1">
    <source>
        <dbReference type="ARBA" id="ARBA00001971"/>
    </source>
</evidence>
<dbReference type="RefSeq" id="WP_377004928.1">
    <property type="nucleotide sequence ID" value="NZ_JBHSGG010000033.1"/>
</dbReference>
<comment type="caution">
    <text evidence="9">The sequence shown here is derived from an EMBL/GenBank/DDBJ whole genome shotgun (WGS) entry which is preliminary data.</text>
</comment>
<sequence length="441" mass="48664">MPGIPRDSAFDSSIAFMREGYAFIPRRRARYGSDLFQARIMLRKAIFVGGPDAARMFYQPDRFTRKGALPPSAVALLQDYGSVQLKDGAAHRSRKRLFTGLLDVQGTADLATAAEDAWAREVPAWTGRVVLHDAFQALLCRAACRWAGIPEAQADLPRRTREFAAMIDGAGAVGPRNWRGLLLRARCERWARGLVRAVRDGSLDPGSGSPLAAVAAHCDPDGEPLPVKIAAIELLNLLRPTVAVARFLTFGALALHAHPEWRARLAQGDRGDLERFAQEVRRFYPFFPAVGGRATHDFEWQGHRFRKGDWVMLDLYGSNRDPRLWNDPERFDPERFRDWQPDPYTLVPQGGGELGVTHRCPGERATVEIMMRLMRRLAGEIDYAVPAQDLGIDLGRMPTLPASGFVVEDVRPRGAGKAASGHEKAGAGPASSSNLGRGDRI</sequence>
<dbReference type="InterPro" id="IPR036396">
    <property type="entry name" value="Cyt_P450_sf"/>
</dbReference>
<organism evidence="9 10">
    <name type="scientific">Coralloluteibacterium thermophilum</name>
    <dbReference type="NCBI Taxonomy" id="2707049"/>
    <lineage>
        <taxon>Bacteria</taxon>
        <taxon>Pseudomonadati</taxon>
        <taxon>Pseudomonadota</taxon>
        <taxon>Gammaproteobacteria</taxon>
        <taxon>Lysobacterales</taxon>
        <taxon>Lysobacteraceae</taxon>
        <taxon>Coralloluteibacterium</taxon>
    </lineage>
</organism>
<proteinExistence type="inferred from homology"/>
<keyword evidence="4" id="KW-0479">Metal-binding</keyword>
<dbReference type="Gene3D" id="1.10.630.10">
    <property type="entry name" value="Cytochrome P450"/>
    <property type="match status" value="1"/>
</dbReference>
<reference evidence="10" key="1">
    <citation type="journal article" date="2019" name="Int. J. Syst. Evol. Microbiol.">
        <title>The Global Catalogue of Microorganisms (GCM) 10K type strain sequencing project: providing services to taxonomists for standard genome sequencing and annotation.</title>
        <authorList>
            <consortium name="The Broad Institute Genomics Platform"/>
            <consortium name="The Broad Institute Genome Sequencing Center for Infectious Disease"/>
            <person name="Wu L."/>
            <person name="Ma J."/>
        </authorList>
    </citation>
    <scope>NUCLEOTIDE SEQUENCE [LARGE SCALE GENOMIC DNA]</scope>
    <source>
        <strain evidence="10">CGMCC 1.13574</strain>
    </source>
</reference>
<evidence type="ECO:0000256" key="2">
    <source>
        <dbReference type="ARBA" id="ARBA00010617"/>
    </source>
</evidence>
<protein>
    <submittedName>
        <fullName evidence="9">Cytochrome P450</fullName>
    </submittedName>
</protein>
<dbReference type="Proteomes" id="UP001595892">
    <property type="component" value="Unassembled WGS sequence"/>
</dbReference>
<dbReference type="InterPro" id="IPR002397">
    <property type="entry name" value="Cyt_P450_B"/>
</dbReference>
<dbReference type="EMBL" id="JBHSGG010000033">
    <property type="protein sequence ID" value="MFC4728856.1"/>
    <property type="molecule type" value="Genomic_DNA"/>
</dbReference>
<evidence type="ECO:0000313" key="10">
    <source>
        <dbReference type="Proteomes" id="UP001595892"/>
    </source>
</evidence>
<comment type="cofactor">
    <cofactor evidence="1">
        <name>heme</name>
        <dbReference type="ChEBI" id="CHEBI:30413"/>
    </cofactor>
</comment>
<keyword evidence="7" id="KW-0503">Monooxygenase</keyword>
<dbReference type="CDD" id="cd11067">
    <property type="entry name" value="CYP152"/>
    <property type="match status" value="1"/>
</dbReference>
<dbReference type="PANTHER" id="PTHR24286">
    <property type="entry name" value="CYTOCHROME P450 26"/>
    <property type="match status" value="1"/>
</dbReference>
<dbReference type="Pfam" id="PF00067">
    <property type="entry name" value="p450"/>
    <property type="match status" value="1"/>
</dbReference>
<dbReference type="PRINTS" id="PR00359">
    <property type="entry name" value="BP450"/>
</dbReference>
<evidence type="ECO:0000256" key="7">
    <source>
        <dbReference type="ARBA" id="ARBA00023033"/>
    </source>
</evidence>
<keyword evidence="10" id="KW-1185">Reference proteome</keyword>
<evidence type="ECO:0000256" key="4">
    <source>
        <dbReference type="ARBA" id="ARBA00022723"/>
    </source>
</evidence>
<evidence type="ECO:0000256" key="5">
    <source>
        <dbReference type="ARBA" id="ARBA00023002"/>
    </source>
</evidence>
<dbReference type="SUPFAM" id="SSF48264">
    <property type="entry name" value="Cytochrome P450"/>
    <property type="match status" value="1"/>
</dbReference>
<dbReference type="PANTHER" id="PTHR24286:SF24">
    <property type="entry name" value="LANOSTEROL 14-ALPHA DEMETHYLASE"/>
    <property type="match status" value="1"/>
</dbReference>
<feature type="region of interest" description="Disordered" evidence="8">
    <location>
        <begin position="413"/>
        <end position="441"/>
    </location>
</feature>
<evidence type="ECO:0000313" key="9">
    <source>
        <dbReference type="EMBL" id="MFC4728856.1"/>
    </source>
</evidence>
<keyword evidence="3" id="KW-0349">Heme</keyword>
<gene>
    <name evidence="9" type="ORF">ACFO3Q_11820</name>
</gene>